<dbReference type="RefSeq" id="WP_003684736.1">
    <property type="nucleotide sequence ID" value="NZ_CP094242.1"/>
</dbReference>
<proteinExistence type="inferred from homology"/>
<dbReference type="EMBL" id="JUFZ01000070">
    <property type="protein sequence ID" value="KIC07047.1"/>
    <property type="molecule type" value="Genomic_DNA"/>
</dbReference>
<dbReference type="GO" id="GO:0006412">
    <property type="term" value="P:translation"/>
    <property type="evidence" value="ECO:0007669"/>
    <property type="project" value="UniProtKB-UniRule"/>
</dbReference>
<evidence type="ECO:0000256" key="3">
    <source>
        <dbReference type="ARBA" id="ARBA00022980"/>
    </source>
</evidence>
<reference evidence="9 11" key="2">
    <citation type="submission" date="2022-03" db="EMBL/GenBank/DDBJ databases">
        <title>Genome sequencing of Morococcus cerebrosus.</title>
        <authorList>
            <person name="Baek M.-G."/>
            <person name="Yi H."/>
        </authorList>
    </citation>
    <scope>NUCLEOTIDE SEQUENCE [LARGE SCALE GENOMIC DNA]</scope>
    <source>
        <strain evidence="9 11">CIP 81.93</strain>
    </source>
</reference>
<dbReference type="GO" id="GO:0019843">
    <property type="term" value="F:rRNA binding"/>
    <property type="evidence" value="ECO:0007669"/>
    <property type="project" value="UniProtKB-UniRule"/>
</dbReference>
<keyword evidence="3 7" id="KW-0689">Ribosomal protein</keyword>
<dbReference type="GO" id="GO:0003735">
    <property type="term" value="F:structural constituent of ribosome"/>
    <property type="evidence" value="ECO:0007669"/>
    <property type="project" value="InterPro"/>
</dbReference>
<sequence>MAKKALINRELKRQALAKKFAAKREAIFAVINDANATEEERFEARLKFQSIPRNAAPVRQRRRCALTGRPRGTFRKFGLGRIKIREIAMRGEIPGVVKASW</sequence>
<dbReference type="Proteomes" id="UP000031390">
    <property type="component" value="Unassembled WGS sequence"/>
</dbReference>
<dbReference type="GeneID" id="83618167"/>
<dbReference type="AlphaFoldDB" id="A0A0C1GZ00"/>
<keyword evidence="7" id="KW-0694">RNA-binding</keyword>
<keyword evidence="11" id="KW-1185">Reference proteome</keyword>
<name>A0A0C1GZ00_9NEIS</name>
<dbReference type="GO" id="GO:0015935">
    <property type="term" value="C:small ribosomal subunit"/>
    <property type="evidence" value="ECO:0007669"/>
    <property type="project" value="TreeGrafter"/>
</dbReference>
<evidence type="ECO:0000256" key="2">
    <source>
        <dbReference type="ARBA" id="ARBA00009083"/>
    </source>
</evidence>
<dbReference type="SUPFAM" id="SSF57716">
    <property type="entry name" value="Glucocorticoid receptor-like (DNA-binding domain)"/>
    <property type="match status" value="1"/>
</dbReference>
<evidence type="ECO:0000256" key="7">
    <source>
        <dbReference type="HAMAP-Rule" id="MF_00537"/>
    </source>
</evidence>
<dbReference type="NCBIfam" id="NF006477">
    <property type="entry name" value="PRK08881.1"/>
    <property type="match status" value="1"/>
</dbReference>
<dbReference type="Proteomes" id="UP000829504">
    <property type="component" value="Chromosome"/>
</dbReference>
<dbReference type="GO" id="GO:0005737">
    <property type="term" value="C:cytoplasm"/>
    <property type="evidence" value="ECO:0007669"/>
    <property type="project" value="UniProtKB-ARBA"/>
</dbReference>
<dbReference type="FunFam" id="1.10.287.1480:FF:000001">
    <property type="entry name" value="30S ribosomal protein S14"/>
    <property type="match status" value="1"/>
</dbReference>
<evidence type="ECO:0000313" key="9">
    <source>
        <dbReference type="EMBL" id="UNV87054.1"/>
    </source>
</evidence>
<evidence type="ECO:0000256" key="1">
    <source>
        <dbReference type="ARBA" id="ARBA00003686"/>
    </source>
</evidence>
<dbReference type="GeneID" id="99687432"/>
<keyword evidence="4 7" id="KW-0687">Ribonucleoprotein</keyword>
<dbReference type="Pfam" id="PF00253">
    <property type="entry name" value="Ribosomal_S14"/>
    <property type="match status" value="1"/>
</dbReference>
<dbReference type="PANTHER" id="PTHR19836:SF19">
    <property type="entry name" value="SMALL RIBOSOMAL SUBUNIT PROTEIN US14M"/>
    <property type="match status" value="1"/>
</dbReference>
<evidence type="ECO:0000256" key="6">
    <source>
        <dbReference type="ARBA" id="ARBA00047110"/>
    </source>
</evidence>
<accession>A0A0C1GZ00</accession>
<gene>
    <name evidence="7 9" type="primary">rpsN</name>
    <name evidence="8" type="ORF">MCC93_15840</name>
    <name evidence="9" type="ORF">MON37_10445</name>
</gene>
<dbReference type="InterPro" id="IPR023036">
    <property type="entry name" value="Ribosomal_uS14_bac/plastid"/>
</dbReference>
<evidence type="ECO:0000313" key="11">
    <source>
        <dbReference type="Proteomes" id="UP000829504"/>
    </source>
</evidence>
<reference evidence="8 10" key="1">
    <citation type="submission" date="2014-12" db="EMBL/GenBank/DDBJ databases">
        <title>Genome sequence of Morococcus cerebrosus.</title>
        <authorList>
            <person name="Shin S.-K."/>
            <person name="Yi H."/>
        </authorList>
    </citation>
    <scope>NUCLEOTIDE SEQUENCE [LARGE SCALE GENOMIC DNA]</scope>
    <source>
        <strain evidence="8 10">CIP 81.93</strain>
    </source>
</reference>
<comment type="subunit">
    <text evidence="6 7">Part of the 30S ribosomal subunit. Contacts proteins S3 and S10.</text>
</comment>
<organism evidence="8 10">
    <name type="scientific">Morococcus cerebrosus</name>
    <dbReference type="NCBI Taxonomy" id="1056807"/>
    <lineage>
        <taxon>Bacteria</taxon>
        <taxon>Pseudomonadati</taxon>
        <taxon>Pseudomonadota</taxon>
        <taxon>Betaproteobacteria</taxon>
        <taxon>Neisseriales</taxon>
        <taxon>Neisseriaceae</taxon>
        <taxon>Morococcus</taxon>
    </lineage>
</organism>
<comment type="similarity">
    <text evidence="2 7">Belongs to the universal ribosomal protein uS14 family.</text>
</comment>
<dbReference type="Gene3D" id="1.10.287.1480">
    <property type="match status" value="1"/>
</dbReference>
<evidence type="ECO:0000313" key="10">
    <source>
        <dbReference type="Proteomes" id="UP000031390"/>
    </source>
</evidence>
<evidence type="ECO:0000313" key="8">
    <source>
        <dbReference type="EMBL" id="KIC07047.1"/>
    </source>
</evidence>
<dbReference type="HAMAP" id="MF_00537">
    <property type="entry name" value="Ribosomal_uS14_1"/>
    <property type="match status" value="1"/>
</dbReference>
<dbReference type="EMBL" id="CP094242">
    <property type="protein sequence ID" value="UNV87054.1"/>
    <property type="molecule type" value="Genomic_DNA"/>
</dbReference>
<evidence type="ECO:0000256" key="4">
    <source>
        <dbReference type="ARBA" id="ARBA00023274"/>
    </source>
</evidence>
<keyword evidence="7" id="KW-0699">rRNA-binding</keyword>
<dbReference type="InterPro" id="IPR001209">
    <property type="entry name" value="Ribosomal_uS14"/>
</dbReference>
<dbReference type="PATRIC" id="fig|1056807.3.peg.1520"/>
<dbReference type="PANTHER" id="PTHR19836">
    <property type="entry name" value="30S RIBOSOMAL PROTEIN S14"/>
    <property type="match status" value="1"/>
</dbReference>
<protein>
    <recommendedName>
        <fullName evidence="5 7">Small ribosomal subunit protein uS14</fullName>
    </recommendedName>
</protein>
<comment type="function">
    <text evidence="1 7">Binds 16S rRNA, required for the assembly of 30S particles and may also be responsible for determining the conformation of the 16S rRNA at the A site.</text>
</comment>
<evidence type="ECO:0000256" key="5">
    <source>
        <dbReference type="ARBA" id="ARBA00035167"/>
    </source>
</evidence>